<comment type="caution">
    <text evidence="2">The sequence shown here is derived from an EMBL/GenBank/DDBJ whole genome shotgun (WGS) entry which is preliminary data.</text>
</comment>
<feature type="transmembrane region" description="Helical" evidence="1">
    <location>
        <begin position="6"/>
        <end position="23"/>
    </location>
</feature>
<accession>A0AB37UQR7</accession>
<name>A0AB37UQR7_9CYAN</name>
<evidence type="ECO:0000313" key="2">
    <source>
        <dbReference type="EMBL" id="RUT13716.1"/>
    </source>
</evidence>
<feature type="transmembrane region" description="Helical" evidence="1">
    <location>
        <begin position="35"/>
        <end position="56"/>
    </location>
</feature>
<protein>
    <submittedName>
        <fullName evidence="2">Uncharacterized protein</fullName>
    </submittedName>
</protein>
<evidence type="ECO:0000256" key="1">
    <source>
        <dbReference type="SAM" id="Phobius"/>
    </source>
</evidence>
<dbReference type="Proteomes" id="UP000282574">
    <property type="component" value="Unassembled WGS sequence"/>
</dbReference>
<keyword evidence="1" id="KW-0472">Membrane</keyword>
<gene>
    <name evidence="2" type="ORF">DSM107010_09910</name>
</gene>
<keyword evidence="1" id="KW-0812">Transmembrane</keyword>
<feature type="transmembrane region" description="Helical" evidence="1">
    <location>
        <begin position="68"/>
        <end position="91"/>
    </location>
</feature>
<dbReference type="EMBL" id="RSCK01000005">
    <property type="protein sequence ID" value="RUT13716.1"/>
    <property type="molecule type" value="Genomic_DNA"/>
</dbReference>
<proteinExistence type="predicted"/>
<reference evidence="2 3" key="1">
    <citation type="journal article" date="2019" name="Genome Biol. Evol.">
        <title>Day and night: Metabolic profiles and evolutionary relationships of six axenic non-marine cyanobacteria.</title>
        <authorList>
            <person name="Will S.E."/>
            <person name="Henke P."/>
            <person name="Boedeker C."/>
            <person name="Huang S."/>
            <person name="Brinkmann H."/>
            <person name="Rohde M."/>
            <person name="Jarek M."/>
            <person name="Friedl T."/>
            <person name="Seufert S."/>
            <person name="Schumacher M."/>
            <person name="Overmann J."/>
            <person name="Neumann-Schaal M."/>
            <person name="Petersen J."/>
        </authorList>
    </citation>
    <scope>NUCLEOTIDE SEQUENCE [LARGE SCALE GENOMIC DNA]</scope>
    <source>
        <strain evidence="2 3">SAG 39.79</strain>
    </source>
</reference>
<sequence>MNPKQNLLILLFILFVLCINYFQSYNGRFVFEVELLNLIFYNFAFLIPLLLFFNSFLFKDAETKSLSIAVFIVPSTITLLLYSYIVLPSILSGSGKLVRRIQESEANIISVYKYTTYGFLDNGHICGAWVRQKRVFPGIIRNQELIHECREY</sequence>
<evidence type="ECO:0000313" key="3">
    <source>
        <dbReference type="Proteomes" id="UP000282574"/>
    </source>
</evidence>
<keyword evidence="3" id="KW-1185">Reference proteome</keyword>
<keyword evidence="1" id="KW-1133">Transmembrane helix</keyword>
<organism evidence="2 3">
    <name type="scientific">Chroococcidiopsis cubana SAG 39.79</name>
    <dbReference type="NCBI Taxonomy" id="388085"/>
    <lineage>
        <taxon>Bacteria</taxon>
        <taxon>Bacillati</taxon>
        <taxon>Cyanobacteriota</taxon>
        <taxon>Cyanophyceae</taxon>
        <taxon>Chroococcidiopsidales</taxon>
        <taxon>Chroococcidiopsidaceae</taxon>
        <taxon>Chroococcidiopsis</taxon>
    </lineage>
</organism>
<dbReference type="AlphaFoldDB" id="A0AB37UQR7"/>